<proteinExistence type="predicted"/>
<sequence length="450" mass="51166">MCFSNACSFLSLKLDNSEEIAWGLLPSAGRRASGAMECDISADETGTMSAVPAVAQRTEGSWVDEARRTCPVLQKLEQQILMTTEQIRIEQEARDDNVAEYLRLAQNANKQQAFRIKKLFEKTNHRCAQTIADLRKKMEDYRQEFKEIQQAPARQPKEALVNMQQGSEDVGANKTKVVGRSFIGHKPSSTVTPQEFEGCSVDTPQSVFITSASRLKYGSDDKCSSDSVTGSTCARAEAAREMRRLWDTLLEDLPEVNVNSARMENAMETTRCQMQRGFSYTLHCLEKEIYRHDLLEEQLNDLTELHLNEMSNLKQELASMEEMVAYQSDESSREAQEVLESCVDRVTKLELHLELQQQQQQVVQLEEVEKPNNRTRLGTLLGKLINIILSAIAAVLVVVFTPLIKTQTRGTATLILFLTLFILWKHWRCLELWYFQTFPCPGSDQHHVSF</sequence>
<reference evidence="1" key="1">
    <citation type="submission" date="2021-05" db="EMBL/GenBank/DDBJ databases">
        <authorList>
            <person name="Pan Q."/>
            <person name="Jouanno E."/>
            <person name="Zahm M."/>
            <person name="Klopp C."/>
            <person name="Cabau C."/>
            <person name="Louis A."/>
            <person name="Berthelot C."/>
            <person name="Parey E."/>
            <person name="Roest Crollius H."/>
            <person name="Montfort J."/>
            <person name="Robinson-Rechavi M."/>
            <person name="Bouchez O."/>
            <person name="Lampietro C."/>
            <person name="Lopez Roques C."/>
            <person name="Donnadieu C."/>
            <person name="Postlethwait J."/>
            <person name="Bobe J."/>
            <person name="Dillon D."/>
            <person name="Chandos A."/>
            <person name="von Hippel F."/>
            <person name="Guiguen Y."/>
        </authorList>
    </citation>
    <scope>NUCLEOTIDE SEQUENCE</scope>
    <source>
        <strain evidence="1">YG-Jan2019</strain>
    </source>
</reference>
<evidence type="ECO:0000313" key="1">
    <source>
        <dbReference type="EMBL" id="KAJ7999186.1"/>
    </source>
</evidence>
<comment type="caution">
    <text evidence="1">The sequence shown here is derived from an EMBL/GenBank/DDBJ whole genome shotgun (WGS) entry which is preliminary data.</text>
</comment>
<organism evidence="1 2">
    <name type="scientific">Dallia pectoralis</name>
    <name type="common">Alaska blackfish</name>
    <dbReference type="NCBI Taxonomy" id="75939"/>
    <lineage>
        <taxon>Eukaryota</taxon>
        <taxon>Metazoa</taxon>
        <taxon>Chordata</taxon>
        <taxon>Craniata</taxon>
        <taxon>Vertebrata</taxon>
        <taxon>Euteleostomi</taxon>
        <taxon>Actinopterygii</taxon>
        <taxon>Neopterygii</taxon>
        <taxon>Teleostei</taxon>
        <taxon>Protacanthopterygii</taxon>
        <taxon>Esociformes</taxon>
        <taxon>Umbridae</taxon>
        <taxon>Dallia</taxon>
    </lineage>
</organism>
<dbReference type="Proteomes" id="UP001157502">
    <property type="component" value="Chromosome 17"/>
</dbReference>
<evidence type="ECO:0000313" key="2">
    <source>
        <dbReference type="Proteomes" id="UP001157502"/>
    </source>
</evidence>
<accession>A0ACC2G6I2</accession>
<name>A0ACC2G6I2_DALPE</name>
<keyword evidence="2" id="KW-1185">Reference proteome</keyword>
<protein>
    <submittedName>
        <fullName evidence="1">Uncharacterized protein</fullName>
    </submittedName>
</protein>
<dbReference type="EMBL" id="CM055744">
    <property type="protein sequence ID" value="KAJ7999186.1"/>
    <property type="molecule type" value="Genomic_DNA"/>
</dbReference>
<gene>
    <name evidence="1" type="ORF">DPEC_G00212800</name>
</gene>